<evidence type="ECO:0000256" key="1">
    <source>
        <dbReference type="ARBA" id="ARBA00004173"/>
    </source>
</evidence>
<dbReference type="PANTHER" id="PTHR23354">
    <property type="entry name" value="NUCLEOLAR PROTEIN 7/ESTROGEN RECEPTOR COACTIVATOR-RELATED"/>
    <property type="match status" value="1"/>
</dbReference>
<feature type="compositionally biased region" description="Low complexity" evidence="5">
    <location>
        <begin position="538"/>
        <end position="548"/>
    </location>
</feature>
<dbReference type="GO" id="GO:0005634">
    <property type="term" value="C:nucleus"/>
    <property type="evidence" value="ECO:0007669"/>
    <property type="project" value="TreeGrafter"/>
</dbReference>
<feature type="compositionally biased region" description="Low complexity" evidence="5">
    <location>
        <begin position="559"/>
        <end position="568"/>
    </location>
</feature>
<feature type="region of interest" description="Disordered" evidence="5">
    <location>
        <begin position="257"/>
        <end position="319"/>
    </location>
</feature>
<accession>A0A9W8E300</accession>
<comment type="subcellular location">
    <subcellularLocation>
        <location evidence="1">Mitochondrion</location>
    </subcellularLocation>
</comment>
<feature type="compositionally biased region" description="Polar residues" evidence="5">
    <location>
        <begin position="442"/>
        <end position="489"/>
    </location>
</feature>
<dbReference type="InterPro" id="IPR006571">
    <property type="entry name" value="TLDc_dom"/>
</dbReference>
<evidence type="ECO:0000256" key="2">
    <source>
        <dbReference type="ARBA" id="ARBA00009540"/>
    </source>
</evidence>
<evidence type="ECO:0000313" key="7">
    <source>
        <dbReference type="EMBL" id="KAJ1966931.1"/>
    </source>
</evidence>
<gene>
    <name evidence="7" type="primary">OXR1</name>
    <name evidence="7" type="ORF">IWQ62_002157</name>
</gene>
<dbReference type="PROSITE" id="PS51886">
    <property type="entry name" value="TLDC"/>
    <property type="match status" value="1"/>
</dbReference>
<evidence type="ECO:0000313" key="8">
    <source>
        <dbReference type="Proteomes" id="UP001150925"/>
    </source>
</evidence>
<keyword evidence="8" id="KW-1185">Reference proteome</keyword>
<comment type="caution">
    <text evidence="7">The sequence shown here is derived from an EMBL/GenBank/DDBJ whole genome shotgun (WGS) entry which is preliminary data.</text>
</comment>
<feature type="compositionally biased region" description="Low complexity" evidence="5">
    <location>
        <begin position="290"/>
        <end position="305"/>
    </location>
</feature>
<comment type="similarity">
    <text evidence="2">Belongs to the OXR1 family.</text>
</comment>
<evidence type="ECO:0000256" key="5">
    <source>
        <dbReference type="SAM" id="MobiDB-lite"/>
    </source>
</evidence>
<reference evidence="7" key="1">
    <citation type="submission" date="2022-07" db="EMBL/GenBank/DDBJ databases">
        <title>Phylogenomic reconstructions and comparative analyses of Kickxellomycotina fungi.</title>
        <authorList>
            <person name="Reynolds N.K."/>
            <person name="Stajich J.E."/>
            <person name="Barry K."/>
            <person name="Grigoriev I.V."/>
            <person name="Crous P."/>
            <person name="Smith M.E."/>
        </authorList>
    </citation>
    <scope>NUCLEOTIDE SEQUENCE</scope>
    <source>
        <strain evidence="7">RSA 1196</strain>
    </source>
</reference>
<feature type="domain" description="TLDc" evidence="6">
    <location>
        <begin position="598"/>
        <end position="878"/>
    </location>
</feature>
<dbReference type="AlphaFoldDB" id="A0A9W8E300"/>
<evidence type="ECO:0000256" key="3">
    <source>
        <dbReference type="ARBA" id="ARBA00023128"/>
    </source>
</evidence>
<dbReference type="PANTHER" id="PTHR23354:SF62">
    <property type="entry name" value="MUSTARD, ISOFORM V"/>
    <property type="match status" value="1"/>
</dbReference>
<evidence type="ECO:0000259" key="6">
    <source>
        <dbReference type="PROSITE" id="PS51886"/>
    </source>
</evidence>
<name>A0A9W8E300_9FUNG</name>
<feature type="region of interest" description="Disordered" evidence="5">
    <location>
        <begin position="342"/>
        <end position="378"/>
    </location>
</feature>
<dbReference type="Proteomes" id="UP001150925">
    <property type="component" value="Unassembled WGS sequence"/>
</dbReference>
<feature type="region of interest" description="Disordered" evidence="5">
    <location>
        <begin position="149"/>
        <end position="192"/>
    </location>
</feature>
<organism evidence="7 8">
    <name type="scientific">Dispira parvispora</name>
    <dbReference type="NCBI Taxonomy" id="1520584"/>
    <lineage>
        <taxon>Eukaryota</taxon>
        <taxon>Fungi</taxon>
        <taxon>Fungi incertae sedis</taxon>
        <taxon>Zoopagomycota</taxon>
        <taxon>Kickxellomycotina</taxon>
        <taxon>Dimargaritomycetes</taxon>
        <taxon>Dimargaritales</taxon>
        <taxon>Dimargaritaceae</taxon>
        <taxon>Dispira</taxon>
    </lineage>
</organism>
<feature type="compositionally biased region" description="Low complexity" evidence="5">
    <location>
        <begin position="264"/>
        <end position="282"/>
    </location>
</feature>
<feature type="region of interest" description="Disordered" evidence="5">
    <location>
        <begin position="538"/>
        <end position="577"/>
    </location>
</feature>
<keyword evidence="3" id="KW-0496">Mitochondrion</keyword>
<feature type="compositionally biased region" description="Polar residues" evidence="5">
    <location>
        <begin position="16"/>
        <end position="32"/>
    </location>
</feature>
<dbReference type="EMBL" id="JANBPY010000423">
    <property type="protein sequence ID" value="KAJ1966931.1"/>
    <property type="molecule type" value="Genomic_DNA"/>
</dbReference>
<dbReference type="OrthoDB" id="26679at2759"/>
<dbReference type="GO" id="GO:0006979">
    <property type="term" value="P:response to oxidative stress"/>
    <property type="evidence" value="ECO:0007669"/>
    <property type="project" value="TreeGrafter"/>
</dbReference>
<feature type="region of interest" description="Disordered" evidence="5">
    <location>
        <begin position="401"/>
        <end position="509"/>
    </location>
</feature>
<dbReference type="SMART" id="SM00584">
    <property type="entry name" value="TLDc"/>
    <property type="match status" value="1"/>
</dbReference>
<dbReference type="Pfam" id="PF07534">
    <property type="entry name" value="TLD"/>
    <property type="match status" value="1"/>
</dbReference>
<dbReference type="GO" id="GO:0005739">
    <property type="term" value="C:mitochondrion"/>
    <property type="evidence" value="ECO:0007669"/>
    <property type="project" value="UniProtKB-SubCell"/>
</dbReference>
<proteinExistence type="inferred from homology"/>
<feature type="region of interest" description="Disordered" evidence="5">
    <location>
        <begin position="1"/>
        <end position="74"/>
    </location>
</feature>
<feature type="region of interest" description="Disordered" evidence="5">
    <location>
        <begin position="213"/>
        <end position="236"/>
    </location>
</feature>
<evidence type="ECO:0000256" key="4">
    <source>
        <dbReference type="ARBA" id="ARBA00040604"/>
    </source>
</evidence>
<sequence length="879" mass="93249">MPKSRYTASALEAPQNALSHSGGTVPTVSLTEESAKLKRAPPLYGRRPSAPCLCRRHTLSPPSSPTRGEESVRRSIVDAKRYTTSTVDQGIPPTHVDDLLLSGVSGRNISTPNSLSETSPSAPDYSYFYPCASNYTLAVNTTAVECRSHHPSEPLSPLHEASSVVHPELPSTMGDTTRSPSPAPSPPTGALAYPATIAAPKSQRHGQLLLATQSPPQSPFANQRVEPFGAPKPVATPRESITVLDFDEWVTTTAADVRPAGSTSQTDSLVSSAASSVPSTPQNAPRSGLRPPSRVAVSRTSSRSAGHSRHNSNTQVSPSLLPTAALNHRRSSVSFAPELERNAKPDDAGFDQGPVSGAIAQSEPSTPYGNFPPGSSHRRLREKSMLRSVASFFGSGLRRLSEGISGPNPEQLGTPNGSLSGGGYGLSNSRRRLRTGEHHTRSAATSPAMSSKLSTATNSPTPGRTSRSAGGTASHSPPTALRTSRSARTSPVLADLVEGDGESQDYPLRRHKTTEALGSAASFSVSTMRSLLGSSAKSLSKSPSFLKSTIHPSGDRSPSKSSSTVSTVQGPLPSTHPLSNMLALPALSLQGRRPDSDVVLTTVMARHLQPVLPVRLRLASTWKLLYSTSQHGISISTLFRQVQKKGPCILAIRDTEDHVFGAFISEPLQPNPSYYGSGECFLWKAIAEPPSPMVTGETVEPISAEDQNLVCEDESLAGLTNVRVFKWSEANEYFVLTEPDFLAFGGGDGKFGLWLDSEFEQGSSAYCPTYRNEPLCLSSTADSALGIKSHTTGEWRSNSSPPVSASFVQGATTATARHGDGGDVVSSSLCLSHDKPGTATNQPPVSPRRIKSYPLPDPTAFPKEVRFDCLHVEVWGIVP</sequence>
<protein>
    <recommendedName>
        <fullName evidence="4">Oxidation resistance protein 1</fullName>
    </recommendedName>
</protein>